<dbReference type="InterPro" id="IPR020994">
    <property type="entry name" value="Uncharacterised_Ca-bd_CcbP"/>
</dbReference>
<gene>
    <name evidence="1" type="ORF">GCM10009727_14850</name>
</gene>
<name>A0ABP5K7N4_9ACTN</name>
<comment type="caution">
    <text evidence="1">The sequence shown here is derived from an EMBL/GenBank/DDBJ whole genome shotgun (WGS) entry which is preliminary data.</text>
</comment>
<keyword evidence="2" id="KW-1185">Reference proteome</keyword>
<accession>A0ABP5K7N4</accession>
<proteinExistence type="predicted"/>
<protein>
    <recommendedName>
        <fullName evidence="3">Calcium binding</fullName>
    </recommendedName>
</protein>
<evidence type="ECO:0008006" key="3">
    <source>
        <dbReference type="Google" id="ProtNLM"/>
    </source>
</evidence>
<dbReference type="EMBL" id="BAAAMR010000008">
    <property type="protein sequence ID" value="GAA2126002.1"/>
    <property type="molecule type" value="Genomic_DNA"/>
</dbReference>
<evidence type="ECO:0000313" key="1">
    <source>
        <dbReference type="EMBL" id="GAA2126002.1"/>
    </source>
</evidence>
<reference evidence="2" key="1">
    <citation type="journal article" date="2019" name="Int. J. Syst. Evol. Microbiol.">
        <title>The Global Catalogue of Microorganisms (GCM) 10K type strain sequencing project: providing services to taxonomists for standard genome sequencing and annotation.</title>
        <authorList>
            <consortium name="The Broad Institute Genomics Platform"/>
            <consortium name="The Broad Institute Genome Sequencing Center for Infectious Disease"/>
            <person name="Wu L."/>
            <person name="Ma J."/>
        </authorList>
    </citation>
    <scope>NUCLEOTIDE SEQUENCE [LARGE SCALE GENOMIC DNA]</scope>
    <source>
        <strain evidence="2">JCM 13850</strain>
    </source>
</reference>
<dbReference type="Proteomes" id="UP001501020">
    <property type="component" value="Unassembled WGS sequence"/>
</dbReference>
<evidence type="ECO:0000313" key="2">
    <source>
        <dbReference type="Proteomes" id="UP001501020"/>
    </source>
</evidence>
<dbReference type="Pfam" id="PF11535">
    <property type="entry name" value="Calci_bind_CcbP"/>
    <property type="match status" value="1"/>
</dbReference>
<sequence>MTSLSDAELDALVEQAIVDAYDEHEQHSAFHCLLEEHLITPFETTVLGVEVTVTKIDVSPGGEIVGICARGKHRQAIGVLDLPLPTPRPAGAEWIDAYRLWAR</sequence>
<dbReference type="RefSeq" id="WP_344262879.1">
    <property type="nucleotide sequence ID" value="NZ_BAAAMR010000008.1"/>
</dbReference>
<organism evidence="1 2">
    <name type="scientific">Actinomadura napierensis</name>
    <dbReference type="NCBI Taxonomy" id="267854"/>
    <lineage>
        <taxon>Bacteria</taxon>
        <taxon>Bacillati</taxon>
        <taxon>Actinomycetota</taxon>
        <taxon>Actinomycetes</taxon>
        <taxon>Streptosporangiales</taxon>
        <taxon>Thermomonosporaceae</taxon>
        <taxon>Actinomadura</taxon>
    </lineage>
</organism>